<dbReference type="PANTHER" id="PTHR37307">
    <property type="entry name" value="CELL DIVISION PROTEIN WHIA-RELATED"/>
    <property type="match status" value="1"/>
</dbReference>
<feature type="domain" description="Sporulation regulator WhiA C-terminal" evidence="5">
    <location>
        <begin position="224"/>
        <end position="305"/>
    </location>
</feature>
<evidence type="ECO:0000259" key="6">
    <source>
        <dbReference type="Pfam" id="PF10298"/>
    </source>
</evidence>
<name>A0A1H0PID8_SELRU</name>
<dbReference type="NCBIfam" id="TIGR00647">
    <property type="entry name" value="DNA_bind_WhiA"/>
    <property type="match status" value="1"/>
</dbReference>
<dbReference type="InterPro" id="IPR003802">
    <property type="entry name" value="Sporulation_regulator_WhiA"/>
</dbReference>
<proteinExistence type="inferred from homology"/>
<dbReference type="GO" id="GO:0003677">
    <property type="term" value="F:DNA binding"/>
    <property type="evidence" value="ECO:0007669"/>
    <property type="project" value="UniProtKB-UniRule"/>
</dbReference>
<evidence type="ECO:0000256" key="3">
    <source>
        <dbReference type="ARBA" id="ARBA00023306"/>
    </source>
</evidence>
<dbReference type="AlphaFoldDB" id="A0A1H0PID8"/>
<comment type="similarity">
    <text evidence="4">Belongs to the WhiA family.</text>
</comment>
<feature type="domain" description="WhiA LAGLIDADG-like" evidence="7">
    <location>
        <begin position="131"/>
        <end position="221"/>
    </location>
</feature>
<dbReference type="RefSeq" id="WP_074571553.1">
    <property type="nucleotide sequence ID" value="NZ_FNJQ01000005.1"/>
</dbReference>
<evidence type="ECO:0000256" key="2">
    <source>
        <dbReference type="ARBA" id="ARBA00023125"/>
    </source>
</evidence>
<evidence type="ECO:0000313" key="8">
    <source>
        <dbReference type="EMBL" id="SDP04425.1"/>
    </source>
</evidence>
<dbReference type="Gene3D" id="3.10.28.10">
    <property type="entry name" value="Homing endonucleases"/>
    <property type="match status" value="1"/>
</dbReference>
<keyword evidence="3 4" id="KW-0131">Cell cycle</keyword>
<comment type="function">
    <text evidence="4">Involved in cell division and chromosome segregation.</text>
</comment>
<dbReference type="PANTHER" id="PTHR37307:SF1">
    <property type="entry name" value="CELL DIVISION PROTEIN WHIA-RELATED"/>
    <property type="match status" value="1"/>
</dbReference>
<dbReference type="Pfam" id="PF14527">
    <property type="entry name" value="LAGLIDADG_WhiA"/>
    <property type="match status" value="1"/>
</dbReference>
<feature type="domain" description="Sporulation transcription regulator WhiA N-terminal" evidence="6">
    <location>
        <begin position="20"/>
        <end position="108"/>
    </location>
</feature>
<dbReference type="InterPro" id="IPR018478">
    <property type="entry name" value="Sporu_reg_WhiA_N_dom"/>
</dbReference>
<dbReference type="EMBL" id="FNJQ01000005">
    <property type="protein sequence ID" value="SDP04425.1"/>
    <property type="molecule type" value="Genomic_DNA"/>
</dbReference>
<evidence type="ECO:0000256" key="1">
    <source>
        <dbReference type="ARBA" id="ARBA00022618"/>
    </source>
</evidence>
<dbReference type="HAMAP" id="MF_01420">
    <property type="entry name" value="HTH_type_WhiA"/>
    <property type="match status" value="1"/>
</dbReference>
<evidence type="ECO:0000259" key="5">
    <source>
        <dbReference type="Pfam" id="PF02650"/>
    </source>
</evidence>
<evidence type="ECO:0000313" key="9">
    <source>
        <dbReference type="Proteomes" id="UP000182412"/>
    </source>
</evidence>
<sequence>MPSFATEVKNELARLYYEEPCCRGAELAALLRMGAALTIGAGHTFGLNFTSKNAAVARKVLQLLKSEGENLRTEITVRRSRQLNKNNSYTVRVVPSQKVNELFQRIGFLHEDSLNMENDRGILKKQCCRIAYLRGAFQGGGSVNRPESAYHLELVTGSYELGNLLHDLLRRMGFPAGFVDRKDAYVVYIKEGDSVIDFLGMVEADEAVESFEVARNVKEVREQVNRLVNCETANLQKAVDAAGRQLDIIRGLEKNGRLEKLPPKVRAAAKARLENPDATLQELAEMLGISKSGMNHRMRKLKELASQEEWN</sequence>
<dbReference type="InterPro" id="IPR039518">
    <property type="entry name" value="WhiA_LAGLIDADG_dom"/>
</dbReference>
<protein>
    <recommendedName>
        <fullName evidence="4">Probable cell division protein WhiA</fullName>
    </recommendedName>
</protein>
<dbReference type="GO" id="GO:0051301">
    <property type="term" value="P:cell division"/>
    <property type="evidence" value="ECO:0007669"/>
    <property type="project" value="UniProtKB-UniRule"/>
</dbReference>
<gene>
    <name evidence="4" type="primary">whiA</name>
    <name evidence="8" type="ORF">SAMN05216366_10544</name>
</gene>
<evidence type="ECO:0000259" key="7">
    <source>
        <dbReference type="Pfam" id="PF14527"/>
    </source>
</evidence>
<accession>A0A1H0PID8</accession>
<dbReference type="Pfam" id="PF10298">
    <property type="entry name" value="WhiA_N"/>
    <property type="match status" value="1"/>
</dbReference>
<dbReference type="InterPro" id="IPR027434">
    <property type="entry name" value="Homing_endonucl"/>
</dbReference>
<dbReference type="Pfam" id="PF02650">
    <property type="entry name" value="HTH_WhiA"/>
    <property type="match status" value="1"/>
</dbReference>
<dbReference type="SUPFAM" id="SSF55608">
    <property type="entry name" value="Homing endonucleases"/>
    <property type="match status" value="1"/>
</dbReference>
<dbReference type="Proteomes" id="UP000182412">
    <property type="component" value="Unassembled WGS sequence"/>
</dbReference>
<organism evidence="8 9">
    <name type="scientific">Selenomonas ruminantium</name>
    <dbReference type="NCBI Taxonomy" id="971"/>
    <lineage>
        <taxon>Bacteria</taxon>
        <taxon>Bacillati</taxon>
        <taxon>Bacillota</taxon>
        <taxon>Negativicutes</taxon>
        <taxon>Selenomonadales</taxon>
        <taxon>Selenomonadaceae</taxon>
        <taxon>Selenomonas</taxon>
    </lineage>
</organism>
<evidence type="ECO:0000256" key="4">
    <source>
        <dbReference type="HAMAP-Rule" id="MF_01420"/>
    </source>
</evidence>
<dbReference type="GO" id="GO:0043937">
    <property type="term" value="P:regulation of sporulation"/>
    <property type="evidence" value="ECO:0007669"/>
    <property type="project" value="InterPro"/>
</dbReference>
<keyword evidence="1 4" id="KW-0132">Cell division</keyword>
<reference evidence="8 9" key="1">
    <citation type="submission" date="2016-10" db="EMBL/GenBank/DDBJ databases">
        <authorList>
            <person name="de Groot N.N."/>
        </authorList>
    </citation>
    <scope>NUCLEOTIDE SEQUENCE [LARGE SCALE GENOMIC DNA]</scope>
    <source>
        <strain evidence="8 9">S137</strain>
    </source>
</reference>
<keyword evidence="2 4" id="KW-0238">DNA-binding</keyword>
<dbReference type="InterPro" id="IPR023054">
    <property type="entry name" value="Sporulation_regulator_WhiA_C"/>
</dbReference>